<comment type="caution">
    <text evidence="2">The sequence shown here is derived from an EMBL/GenBank/DDBJ whole genome shotgun (WGS) entry which is preliminary data.</text>
</comment>
<dbReference type="PANTHER" id="PTHR35796:SF3">
    <property type="entry name" value="BHLH DOMAIN-CONTAINING PROTEIN"/>
    <property type="match status" value="1"/>
</dbReference>
<dbReference type="OrthoDB" id="165738at2759"/>
<keyword evidence="3" id="KW-1185">Reference proteome</keyword>
<feature type="compositionally biased region" description="Basic and acidic residues" evidence="1">
    <location>
        <begin position="98"/>
        <end position="107"/>
    </location>
</feature>
<protein>
    <submittedName>
        <fullName evidence="2">Uncharacterized protein</fullName>
    </submittedName>
</protein>
<evidence type="ECO:0000313" key="3">
    <source>
        <dbReference type="Proteomes" id="UP000794436"/>
    </source>
</evidence>
<dbReference type="Proteomes" id="UP000794436">
    <property type="component" value="Unassembled WGS sequence"/>
</dbReference>
<feature type="region of interest" description="Disordered" evidence="1">
    <location>
        <begin position="75"/>
        <end position="107"/>
    </location>
</feature>
<organism evidence="2 3">
    <name type="scientific">Pythium oligandrum</name>
    <name type="common">Mycoparasitic fungus</name>
    <dbReference type="NCBI Taxonomy" id="41045"/>
    <lineage>
        <taxon>Eukaryota</taxon>
        <taxon>Sar</taxon>
        <taxon>Stramenopiles</taxon>
        <taxon>Oomycota</taxon>
        <taxon>Peronosporomycetes</taxon>
        <taxon>Pythiales</taxon>
        <taxon>Pythiaceae</taxon>
        <taxon>Pythium</taxon>
    </lineage>
</organism>
<proteinExistence type="predicted"/>
<dbReference type="PANTHER" id="PTHR35796">
    <property type="entry name" value="HYPOTHETICAL CYTOSOLIC PROTEIN"/>
    <property type="match status" value="1"/>
</dbReference>
<evidence type="ECO:0000313" key="2">
    <source>
        <dbReference type="EMBL" id="TMW59764.1"/>
    </source>
</evidence>
<dbReference type="EMBL" id="SPLM01000109">
    <property type="protein sequence ID" value="TMW59764.1"/>
    <property type="molecule type" value="Genomic_DNA"/>
</dbReference>
<gene>
    <name evidence="2" type="ORF">Poli38472_004833</name>
</gene>
<reference evidence="2" key="1">
    <citation type="submission" date="2019-03" db="EMBL/GenBank/DDBJ databases">
        <title>Long read genome sequence of the mycoparasitic Pythium oligandrum ATCC 38472 isolated from sugarbeet rhizosphere.</title>
        <authorList>
            <person name="Gaulin E."/>
        </authorList>
    </citation>
    <scope>NUCLEOTIDE SEQUENCE</scope>
    <source>
        <strain evidence="2">ATCC 38472_TT</strain>
    </source>
</reference>
<feature type="region of interest" description="Disordered" evidence="1">
    <location>
        <begin position="126"/>
        <end position="145"/>
    </location>
</feature>
<accession>A0A8K1CB20</accession>
<feature type="compositionally biased region" description="Polar residues" evidence="1">
    <location>
        <begin position="82"/>
        <end position="95"/>
    </location>
</feature>
<name>A0A8K1CB20_PYTOL</name>
<sequence length="434" mass="49295">MNNQAEGEASSACRANEQNGEGANNLFDDMVFDPFLAFLDEVEGIPLEHDGLSVPNPQVDEMINQAQDLLREMVASPDESDTLSSQNASNQTPRGSKTKADSRVRRKEEIAYLRQQVEELETKLNQVKKQKTTAPQEDEAASNRNSAAWKELAERQRHGKQRAEMENLKLREVLEDQLKIAHSLEKLLTKRMANAHGNWKQPSALAPLEHSDAIFQGIKQSLVSNPVQVDALMHESGLDQIQSNFKDVKSECGDRDDLFLELIGCREVPFPLQTTGNAVWHVVNTLHSELHTSTVDPNDLTGSICYIRFNATQSLRRADVSMDVYIIMQREEQQDRVLFTWKARAFLTSSTFRGHKVSLREYGYIVIERDPAQPESSSLIKWCVRSWPEIEDTAPTNRQFEFIVDVFLDSYHDNIQPVFDAVENKLLDDARAKK</sequence>
<evidence type="ECO:0000256" key="1">
    <source>
        <dbReference type="SAM" id="MobiDB-lite"/>
    </source>
</evidence>
<dbReference type="AlphaFoldDB" id="A0A8K1CB20"/>